<dbReference type="Gene3D" id="3.40.630.30">
    <property type="match status" value="1"/>
</dbReference>
<keyword evidence="3" id="KW-1185">Reference proteome</keyword>
<protein>
    <recommendedName>
        <fullName evidence="4">N-acetyltransferase domain-containing protein</fullName>
    </recommendedName>
</protein>
<dbReference type="KEGG" id="fro:AALO17_09390"/>
<evidence type="ECO:0000313" key="2">
    <source>
        <dbReference type="EMBL" id="AMK54073.1"/>
    </source>
</evidence>
<reference evidence="2 3" key="1">
    <citation type="journal article" date="2016" name="Gut Pathog.">
        <title>Whole genome sequencing of "Faecalibaculum rodentium" ALO17, isolated from C57BL/6J laboratory mouse feces.</title>
        <authorList>
            <person name="Lim S."/>
            <person name="Chang D.H."/>
            <person name="Ahn S."/>
            <person name="Kim B.C."/>
        </authorList>
    </citation>
    <scope>NUCLEOTIDE SEQUENCE [LARGE SCALE GENOMIC DNA]</scope>
    <source>
        <strain evidence="2 3">Alo17</strain>
    </source>
</reference>
<name>A0A140DTU6_9FIRM</name>
<dbReference type="Proteomes" id="UP000069771">
    <property type="component" value="Chromosome"/>
</dbReference>
<sequence length="172" mass="19422">MIRKAETADLDAILNLYDQGRAIMRREGNRHQWTSAYPGPDSARQDLKAGHLYVNSQLTAVMTYMPGPDPTYQTMVEGSWLDESSYAVIHRIVSTEPGQGRALLEYGMTCAGHLRIDTHSRNHGMKRLLTSLGFRRCGVILCQDGTPREAFEWSSADPDGQHDRKRSRSQTR</sequence>
<feature type="region of interest" description="Disordered" evidence="1">
    <location>
        <begin position="151"/>
        <end position="172"/>
    </location>
</feature>
<evidence type="ECO:0000256" key="1">
    <source>
        <dbReference type="SAM" id="MobiDB-lite"/>
    </source>
</evidence>
<gene>
    <name evidence="2" type="ORF">AALO17_09390</name>
</gene>
<dbReference type="STRING" id="1702221.AALO17_09390"/>
<dbReference type="OrthoDB" id="9796381at2"/>
<dbReference type="SUPFAM" id="SSF55729">
    <property type="entry name" value="Acyl-CoA N-acyltransferases (Nat)"/>
    <property type="match status" value="1"/>
</dbReference>
<feature type="compositionally biased region" description="Basic residues" evidence="1">
    <location>
        <begin position="163"/>
        <end position="172"/>
    </location>
</feature>
<organism evidence="2 3">
    <name type="scientific">Faecalibaculum rodentium</name>
    <dbReference type="NCBI Taxonomy" id="1702221"/>
    <lineage>
        <taxon>Bacteria</taxon>
        <taxon>Bacillati</taxon>
        <taxon>Bacillota</taxon>
        <taxon>Erysipelotrichia</taxon>
        <taxon>Erysipelotrichales</taxon>
        <taxon>Erysipelotrichaceae</taxon>
        <taxon>Faecalibaculum</taxon>
    </lineage>
</organism>
<dbReference type="EMBL" id="CP011391">
    <property type="protein sequence ID" value="AMK54073.1"/>
    <property type="molecule type" value="Genomic_DNA"/>
</dbReference>
<evidence type="ECO:0008006" key="4">
    <source>
        <dbReference type="Google" id="ProtNLM"/>
    </source>
</evidence>
<dbReference type="InterPro" id="IPR016181">
    <property type="entry name" value="Acyl_CoA_acyltransferase"/>
</dbReference>
<accession>A0A140DTU6</accession>
<evidence type="ECO:0000313" key="3">
    <source>
        <dbReference type="Proteomes" id="UP000069771"/>
    </source>
</evidence>
<proteinExistence type="predicted"/>
<dbReference type="GeneID" id="78477730"/>
<dbReference type="AlphaFoldDB" id="A0A140DTU6"/>
<dbReference type="RefSeq" id="WP_067555972.1">
    <property type="nucleotide sequence ID" value="NZ_CAMTBT010000086.1"/>
</dbReference>